<dbReference type="SUPFAM" id="SSF53271">
    <property type="entry name" value="PRTase-like"/>
    <property type="match status" value="1"/>
</dbReference>
<dbReference type="EMBL" id="FPBX01000001">
    <property type="protein sequence ID" value="SFU29763.1"/>
    <property type="molecule type" value="Genomic_DNA"/>
</dbReference>
<organism evidence="3 4">
    <name type="scientific">Paenacidovorax caeni</name>
    <dbReference type="NCBI Taxonomy" id="343013"/>
    <lineage>
        <taxon>Bacteria</taxon>
        <taxon>Pseudomonadati</taxon>
        <taxon>Pseudomonadota</taxon>
        <taxon>Betaproteobacteria</taxon>
        <taxon>Burkholderiales</taxon>
        <taxon>Comamonadaceae</taxon>
        <taxon>Paenacidovorax</taxon>
    </lineage>
</organism>
<dbReference type="InterPro" id="IPR000836">
    <property type="entry name" value="PRTase_dom"/>
</dbReference>
<reference evidence="3 4" key="1">
    <citation type="submission" date="2016-10" db="EMBL/GenBank/DDBJ databases">
        <authorList>
            <person name="de Groot N.N."/>
        </authorList>
    </citation>
    <scope>NUCLEOTIDE SEQUENCE [LARGE SCALE GENOMIC DNA]</scope>
    <source>
        <strain evidence="3 4">R-24608</strain>
    </source>
</reference>
<dbReference type="Proteomes" id="UP000183656">
    <property type="component" value="Unassembled WGS sequence"/>
</dbReference>
<evidence type="ECO:0000313" key="3">
    <source>
        <dbReference type="EMBL" id="SFU29763.1"/>
    </source>
</evidence>
<dbReference type="RefSeq" id="WP_054255528.1">
    <property type="nucleotide sequence ID" value="NZ_CYIG01000007.1"/>
</dbReference>
<dbReference type="PANTHER" id="PTHR47505">
    <property type="entry name" value="DNA UTILIZATION PROTEIN YHGH"/>
    <property type="match status" value="1"/>
</dbReference>
<dbReference type="InterPro" id="IPR051910">
    <property type="entry name" value="ComF/GntX_DNA_util-trans"/>
</dbReference>
<sequence length="236" mass="25470">MPHPWLQGISQALRTVPSQCAICHAWPTQRLCDDCVRRFARQRPRCRTCALAVPEGVAHCGACLRHPNGLDACHAAVDYGYPWSGVLQAFKFRGDPGWAGALATLLRSTPWVEPALEAAEMVLPIPLAPQRLRMRGFNQALLLAQALAPARVQAGLLLRTHDAPAQSGLDRTQRLRNLARAFAVEPLCAAQLAGRQVLLVDDVMTTGATLQAAATVLRQAGAARVTALVLARTPQD</sequence>
<name>A0A1I7F0L8_9BURK</name>
<keyword evidence="4" id="KW-1185">Reference proteome</keyword>
<dbReference type="Gene3D" id="3.40.50.2020">
    <property type="match status" value="1"/>
</dbReference>
<dbReference type="AlphaFoldDB" id="A0A1I7F0L8"/>
<feature type="domain" description="Phosphoribosyltransferase" evidence="2">
    <location>
        <begin position="189"/>
        <end position="235"/>
    </location>
</feature>
<accession>A0A1I7F0L8</accession>
<dbReference type="Pfam" id="PF00156">
    <property type="entry name" value="Pribosyltran"/>
    <property type="match status" value="1"/>
</dbReference>
<evidence type="ECO:0000256" key="1">
    <source>
        <dbReference type="ARBA" id="ARBA00008007"/>
    </source>
</evidence>
<dbReference type="InterPro" id="IPR029057">
    <property type="entry name" value="PRTase-like"/>
</dbReference>
<comment type="similarity">
    <text evidence="1">Belongs to the ComF/GntX family.</text>
</comment>
<evidence type="ECO:0000313" key="4">
    <source>
        <dbReference type="Proteomes" id="UP000183656"/>
    </source>
</evidence>
<proteinExistence type="inferred from homology"/>
<protein>
    <submittedName>
        <fullName evidence="3">ComF family protein</fullName>
    </submittedName>
</protein>
<dbReference type="CDD" id="cd06223">
    <property type="entry name" value="PRTases_typeI"/>
    <property type="match status" value="1"/>
</dbReference>
<dbReference type="PANTHER" id="PTHR47505:SF1">
    <property type="entry name" value="DNA UTILIZATION PROTEIN YHGH"/>
    <property type="match status" value="1"/>
</dbReference>
<evidence type="ECO:0000259" key="2">
    <source>
        <dbReference type="Pfam" id="PF00156"/>
    </source>
</evidence>
<gene>
    <name evidence="3" type="ORF">SAMN04489707_100192</name>
</gene>
<dbReference type="STRING" id="343013.SAMN04489707_100192"/>
<dbReference type="OrthoDB" id="9793412at2"/>